<sequence>MTGLVIKRFASSSIVRLIDVIHPKVVSLKTIEFDCRCSTTSDLLNNARQLSERPSLRIQHLRLNVTDFPLQNIYEILRLLSSVTTDTAWISIFTDKKFNSEIYSFVSAHNLTGTGDVVGPFQSCNATLTFTAIPIQL</sequence>
<organism evidence="1 2">
    <name type="scientific">Panagrolaimus sp. ES5</name>
    <dbReference type="NCBI Taxonomy" id="591445"/>
    <lineage>
        <taxon>Eukaryota</taxon>
        <taxon>Metazoa</taxon>
        <taxon>Ecdysozoa</taxon>
        <taxon>Nematoda</taxon>
        <taxon>Chromadorea</taxon>
        <taxon>Rhabditida</taxon>
        <taxon>Tylenchina</taxon>
        <taxon>Panagrolaimomorpha</taxon>
        <taxon>Panagrolaimoidea</taxon>
        <taxon>Panagrolaimidae</taxon>
        <taxon>Panagrolaimus</taxon>
    </lineage>
</organism>
<evidence type="ECO:0000313" key="1">
    <source>
        <dbReference type="Proteomes" id="UP000887579"/>
    </source>
</evidence>
<proteinExistence type="predicted"/>
<dbReference type="Proteomes" id="UP000887579">
    <property type="component" value="Unplaced"/>
</dbReference>
<dbReference type="WBParaSite" id="ES5_v2.g19705.t1">
    <property type="protein sequence ID" value="ES5_v2.g19705.t1"/>
    <property type="gene ID" value="ES5_v2.g19705"/>
</dbReference>
<evidence type="ECO:0000313" key="2">
    <source>
        <dbReference type="WBParaSite" id="ES5_v2.g19705.t1"/>
    </source>
</evidence>
<accession>A0AC34FQL4</accession>
<name>A0AC34FQL4_9BILA</name>
<protein>
    <submittedName>
        <fullName evidence="2">Uncharacterized protein</fullName>
    </submittedName>
</protein>
<reference evidence="2" key="1">
    <citation type="submission" date="2022-11" db="UniProtKB">
        <authorList>
            <consortium name="WormBaseParasite"/>
        </authorList>
    </citation>
    <scope>IDENTIFICATION</scope>
</reference>